<feature type="non-terminal residue" evidence="1">
    <location>
        <position position="459"/>
    </location>
</feature>
<dbReference type="EMBL" id="CAXAMN010001771">
    <property type="protein sequence ID" value="CAK8996124.1"/>
    <property type="molecule type" value="Genomic_DNA"/>
</dbReference>
<sequence>VMYIIQTKGSPRDVTEVSGLVEFYEEETIYSARDDLIRDAGEHRIVDMDILCHVLEDLLSKLDAFLHDQKDKEKDLNVDKTIAMIEKCSSVPSVIRGLEASSQDGAQQLKNELQETVGRIQSFLSDCKWGTFNFTEMLDNMCHGTVEVKINETEMAAMKAAVIEGAVASRLFTADDTTKGKAIQTILLQSFVEYHSLCPEQEDPPFDAACSLFANMSTQLTSKAVIALNPDWLASAQSACKRLQDATVKCGKSWASSAWQSGGPDEVCERCKFVPGELQPILNLAKNHHILEDLKPIDDPPLSDLDKELPHLMRPVKKWMSVLSLQTGMIEEFYAAEIVQNVKDFHASVVNAIEKVIGMSLDHFIKVKPLLERLRPVLTAVETWELDVINPLLADQQTLEKHVENILDWRRDSQIVEEFLRTLTNIQKFDGWKDDPLRGSIIKTMTTLEDWTEQKLVAS</sequence>
<keyword evidence="2" id="KW-1185">Reference proteome</keyword>
<name>A0ABP0I3W3_9DINO</name>
<evidence type="ECO:0000313" key="2">
    <source>
        <dbReference type="Proteomes" id="UP001642484"/>
    </source>
</evidence>
<reference evidence="1 2" key="1">
    <citation type="submission" date="2024-02" db="EMBL/GenBank/DDBJ databases">
        <authorList>
            <person name="Chen Y."/>
            <person name="Shah S."/>
            <person name="Dougan E. K."/>
            <person name="Thang M."/>
            <person name="Chan C."/>
        </authorList>
    </citation>
    <scope>NUCLEOTIDE SEQUENCE [LARGE SCALE GENOMIC DNA]</scope>
</reference>
<protein>
    <submittedName>
        <fullName evidence="1">Uncharacterized protein</fullName>
    </submittedName>
</protein>
<dbReference type="Proteomes" id="UP001642484">
    <property type="component" value="Unassembled WGS sequence"/>
</dbReference>
<organism evidence="1 2">
    <name type="scientific">Durusdinium trenchii</name>
    <dbReference type="NCBI Taxonomy" id="1381693"/>
    <lineage>
        <taxon>Eukaryota</taxon>
        <taxon>Sar</taxon>
        <taxon>Alveolata</taxon>
        <taxon>Dinophyceae</taxon>
        <taxon>Suessiales</taxon>
        <taxon>Symbiodiniaceae</taxon>
        <taxon>Durusdinium</taxon>
    </lineage>
</organism>
<feature type="non-terminal residue" evidence="1">
    <location>
        <position position="1"/>
    </location>
</feature>
<proteinExistence type="predicted"/>
<evidence type="ECO:0000313" key="1">
    <source>
        <dbReference type="EMBL" id="CAK8996124.1"/>
    </source>
</evidence>
<accession>A0ABP0I3W3</accession>
<comment type="caution">
    <text evidence="1">The sequence shown here is derived from an EMBL/GenBank/DDBJ whole genome shotgun (WGS) entry which is preliminary data.</text>
</comment>
<gene>
    <name evidence="1" type="ORF">CCMP2556_LOCUS4328</name>
</gene>